<sequence>MNRDILAQYLQNQMNSEIYICGSSKLKESMKADLKDLGVSKEQLHEEDFADGYVSFFQYVKT</sequence>
<dbReference type="SUPFAM" id="SSF52343">
    <property type="entry name" value="Ferredoxin reductase-like, C-terminal NADP-linked domain"/>
    <property type="match status" value="1"/>
</dbReference>
<dbReference type="Gene3D" id="3.40.50.80">
    <property type="entry name" value="Nucleotide-binding domain of ferredoxin-NADP reductase (FNR) module"/>
    <property type="match status" value="1"/>
</dbReference>
<dbReference type="InterPro" id="IPR039261">
    <property type="entry name" value="FNR_nucleotide-bd"/>
</dbReference>
<evidence type="ECO:0000313" key="1">
    <source>
        <dbReference type="EMBL" id="PHJ97569.1"/>
    </source>
</evidence>
<evidence type="ECO:0000313" key="2">
    <source>
        <dbReference type="Proteomes" id="UP000222310"/>
    </source>
</evidence>
<dbReference type="AlphaFoldDB" id="A0A9Q5Z7C6"/>
<proteinExistence type="predicted"/>
<gene>
    <name evidence="1" type="ORF">VF08_28445</name>
</gene>
<dbReference type="Proteomes" id="UP000222310">
    <property type="component" value="Unassembled WGS sequence"/>
</dbReference>
<name>A0A9Q5Z7C6_NOSLI</name>
<comment type="caution">
    <text evidence="1">The sequence shown here is derived from an EMBL/GenBank/DDBJ whole genome shotgun (WGS) entry which is preliminary data.</text>
</comment>
<organism evidence="1 2">
    <name type="scientific">Nostoc linckia z8</name>
    <dbReference type="NCBI Taxonomy" id="1628746"/>
    <lineage>
        <taxon>Bacteria</taxon>
        <taxon>Bacillati</taxon>
        <taxon>Cyanobacteriota</taxon>
        <taxon>Cyanophyceae</taxon>
        <taxon>Nostocales</taxon>
        <taxon>Nostocaceae</taxon>
        <taxon>Nostoc</taxon>
    </lineage>
</organism>
<protein>
    <submittedName>
        <fullName evidence="1">Uncharacterized protein</fullName>
    </submittedName>
</protein>
<reference evidence="1 2" key="1">
    <citation type="submission" date="2015-02" db="EMBL/GenBank/DDBJ databases">
        <title>Nostoc linckia genome annotation.</title>
        <authorList>
            <person name="Zhou Z."/>
        </authorList>
    </citation>
    <scope>NUCLEOTIDE SEQUENCE [LARGE SCALE GENOMIC DNA]</scope>
    <source>
        <strain evidence="2">z8</strain>
    </source>
</reference>
<accession>A0A9Q5Z7C6</accession>
<dbReference type="EMBL" id="LAHD01000112">
    <property type="protein sequence ID" value="PHJ97569.1"/>
    <property type="molecule type" value="Genomic_DNA"/>
</dbReference>